<dbReference type="HOGENOM" id="CLU_1016016_0_0_1"/>
<dbReference type="RefSeq" id="XP_007399673.1">
    <property type="nucleotide sequence ID" value="XM_007399611.1"/>
</dbReference>
<dbReference type="InterPro" id="IPR036047">
    <property type="entry name" value="F-box-like_dom_sf"/>
</dbReference>
<dbReference type="GeneID" id="18907222"/>
<dbReference type="KEGG" id="pco:PHACADRAFT_102426"/>
<dbReference type="AlphaFoldDB" id="K5VYK3"/>
<proteinExistence type="predicted"/>
<keyword evidence="2" id="KW-1185">Reference proteome</keyword>
<reference evidence="1 2" key="1">
    <citation type="journal article" date="2012" name="BMC Genomics">
        <title>Comparative genomics of the white-rot fungi, Phanerochaete carnosa and P. chrysosporium, to elucidate the genetic basis of the distinct wood types they colonize.</title>
        <authorList>
            <person name="Suzuki H."/>
            <person name="MacDonald J."/>
            <person name="Syed K."/>
            <person name="Salamov A."/>
            <person name="Hori C."/>
            <person name="Aerts A."/>
            <person name="Henrissat B."/>
            <person name="Wiebenga A."/>
            <person name="vanKuyk P.A."/>
            <person name="Barry K."/>
            <person name="Lindquist E."/>
            <person name="LaButti K."/>
            <person name="Lapidus A."/>
            <person name="Lucas S."/>
            <person name="Coutinho P."/>
            <person name="Gong Y."/>
            <person name="Samejima M."/>
            <person name="Mahadevan R."/>
            <person name="Abou-Zaid M."/>
            <person name="de Vries R.P."/>
            <person name="Igarashi K."/>
            <person name="Yadav J.S."/>
            <person name="Grigoriev I.V."/>
            <person name="Master E.R."/>
        </authorList>
    </citation>
    <scope>NUCLEOTIDE SEQUENCE [LARGE SCALE GENOMIC DNA]</scope>
    <source>
        <strain evidence="1 2">HHB-10118-sp</strain>
    </source>
</reference>
<dbReference type="Proteomes" id="UP000008370">
    <property type="component" value="Unassembled WGS sequence"/>
</dbReference>
<name>K5VYK3_PHACS</name>
<sequence length="323" mass="36088">MREGTLLPVELIDEIVGYVRHDKHALQACASVSRAWNAVARSYTFRRVTVKDEDKLSELEDLVQVDPDIGLCVRELIFGPFTPSKTYRASIKWVARIPRVLPAFLPQVRAIRFERLSDAAEYCDAKFFRAFTAFASVTRLVLDDSAVNIPTLRAFACSLPHLQELAVLGMLPLMVNVWQPPPLICRPRFTSLALDFAVQPSTTMADFLDWFHKSEARHTVRSLDLAVKVLDAKPVNTLLAAIGPTLDHLGLKLQALFSSSWECDRKCAPSPPAPADACHKAVAHHVPHLPIFFFFAQLSRAPSVSRPAAPYARWPCTTPCHVR</sequence>
<organism evidence="1 2">
    <name type="scientific">Phanerochaete carnosa (strain HHB-10118-sp)</name>
    <name type="common">White-rot fungus</name>
    <name type="synonym">Peniophora carnosa</name>
    <dbReference type="NCBI Taxonomy" id="650164"/>
    <lineage>
        <taxon>Eukaryota</taxon>
        <taxon>Fungi</taxon>
        <taxon>Dikarya</taxon>
        <taxon>Basidiomycota</taxon>
        <taxon>Agaricomycotina</taxon>
        <taxon>Agaricomycetes</taxon>
        <taxon>Polyporales</taxon>
        <taxon>Phanerochaetaceae</taxon>
        <taxon>Phanerochaete</taxon>
    </lineage>
</organism>
<dbReference type="InParanoid" id="K5VYK3"/>
<evidence type="ECO:0008006" key="3">
    <source>
        <dbReference type="Google" id="ProtNLM"/>
    </source>
</evidence>
<gene>
    <name evidence="1" type="ORF">PHACADRAFT_102426</name>
</gene>
<protein>
    <recommendedName>
        <fullName evidence="3">F-box domain-containing protein</fullName>
    </recommendedName>
</protein>
<evidence type="ECO:0000313" key="1">
    <source>
        <dbReference type="EMBL" id="EKM51880.1"/>
    </source>
</evidence>
<dbReference type="EMBL" id="JH930476">
    <property type="protein sequence ID" value="EKM51880.1"/>
    <property type="molecule type" value="Genomic_DNA"/>
</dbReference>
<dbReference type="OrthoDB" id="2794562at2759"/>
<dbReference type="SUPFAM" id="SSF81383">
    <property type="entry name" value="F-box domain"/>
    <property type="match status" value="1"/>
</dbReference>
<evidence type="ECO:0000313" key="2">
    <source>
        <dbReference type="Proteomes" id="UP000008370"/>
    </source>
</evidence>
<accession>K5VYK3</accession>